<dbReference type="PANTHER" id="PTHR43782:SF3">
    <property type="entry name" value="ARGINASE"/>
    <property type="match status" value="1"/>
</dbReference>
<gene>
    <name evidence="11" type="primary">rocF</name>
    <name evidence="11" type="ORF">HSUHS5_1130</name>
</gene>
<dbReference type="EMBL" id="ADHO01000247">
    <property type="protein sequence ID" value="EFX41486.1"/>
    <property type="molecule type" value="Genomic_DNA"/>
</dbReference>
<dbReference type="PANTHER" id="PTHR43782">
    <property type="entry name" value="ARGINASE"/>
    <property type="match status" value="1"/>
</dbReference>
<evidence type="ECO:0000256" key="6">
    <source>
        <dbReference type="ARBA" id="ARBA00022801"/>
    </source>
</evidence>
<dbReference type="GO" id="GO:0005737">
    <property type="term" value="C:cytoplasm"/>
    <property type="evidence" value="ECO:0007669"/>
    <property type="project" value="TreeGrafter"/>
</dbReference>
<evidence type="ECO:0000313" key="12">
    <source>
        <dbReference type="Proteomes" id="UP000054093"/>
    </source>
</evidence>
<dbReference type="Gene3D" id="3.40.800.10">
    <property type="entry name" value="Ureohydrolase domain"/>
    <property type="match status" value="1"/>
</dbReference>
<dbReference type="GO" id="GO:0004053">
    <property type="term" value="F:arginase activity"/>
    <property type="evidence" value="ECO:0007669"/>
    <property type="project" value="UniProtKB-UniRule"/>
</dbReference>
<evidence type="ECO:0000256" key="5">
    <source>
        <dbReference type="ARBA" id="ARBA00022723"/>
    </source>
</evidence>
<dbReference type="InterPro" id="IPR023696">
    <property type="entry name" value="Ureohydrolase_dom_sf"/>
</dbReference>
<comment type="caution">
    <text evidence="11">The sequence shown here is derived from an EMBL/GenBank/DDBJ whole genome shotgun (WGS) entry which is preliminary data.</text>
</comment>
<dbReference type="SUPFAM" id="SSF52768">
    <property type="entry name" value="Arginase/deacetylase"/>
    <property type="match status" value="1"/>
</dbReference>
<dbReference type="Proteomes" id="UP000054093">
    <property type="component" value="Unassembled WGS sequence"/>
</dbReference>
<dbReference type="AlphaFoldDB" id="E7G549"/>
<comment type="catalytic activity">
    <reaction evidence="10">
        <text>L-arginine + H2O = urea + L-ornithine</text>
        <dbReference type="Rhea" id="RHEA:20569"/>
        <dbReference type="ChEBI" id="CHEBI:15377"/>
        <dbReference type="ChEBI" id="CHEBI:16199"/>
        <dbReference type="ChEBI" id="CHEBI:32682"/>
        <dbReference type="ChEBI" id="CHEBI:46911"/>
        <dbReference type="EC" id="3.5.3.1"/>
    </reaction>
</comment>
<proteinExistence type="inferred from homology"/>
<keyword evidence="6 10" id="KW-0378">Hydrolase</keyword>
<dbReference type="EC" id="3.5.3.1" evidence="2 8"/>
<organism evidence="11 12">
    <name type="scientific">Helicobacter suis HS5</name>
    <dbReference type="NCBI Taxonomy" id="710394"/>
    <lineage>
        <taxon>Bacteria</taxon>
        <taxon>Pseudomonadati</taxon>
        <taxon>Campylobacterota</taxon>
        <taxon>Epsilonproteobacteria</taxon>
        <taxon>Campylobacterales</taxon>
        <taxon>Helicobacteraceae</taxon>
        <taxon>Helicobacter</taxon>
    </lineage>
</organism>
<comment type="cofactor">
    <cofactor evidence="10">
        <name>Mn(2+)</name>
        <dbReference type="ChEBI" id="CHEBI:29035"/>
    </cofactor>
    <text evidence="10">Binds 2 manganese ions per subunit.</text>
</comment>
<evidence type="ECO:0000256" key="9">
    <source>
        <dbReference type="PROSITE-ProRule" id="PRU00742"/>
    </source>
</evidence>
<protein>
    <recommendedName>
        <fullName evidence="3 8">Arginase</fullName>
        <ecNumber evidence="2 8">3.5.3.1</ecNumber>
    </recommendedName>
</protein>
<name>E7G549_9HELI</name>
<dbReference type="NCBIfam" id="TIGR01229">
    <property type="entry name" value="rocF_arginase"/>
    <property type="match status" value="1"/>
</dbReference>
<evidence type="ECO:0000256" key="2">
    <source>
        <dbReference type="ARBA" id="ARBA00012168"/>
    </source>
</evidence>
<dbReference type="GO" id="GO:0006525">
    <property type="term" value="P:arginine metabolic process"/>
    <property type="evidence" value="ECO:0007669"/>
    <property type="project" value="UniProtKB-KW"/>
</dbReference>
<sequence>MALNAEMGGAKQGSNTGVERLKKALLQKYPQMETITIGQEECTLNTFFKYAEHFEDYYCFCKFLLIPGLQEVFKKQCFSLILSSEHANAFGIIQALRSTHPQKKLGILYLDAHADIHTAYDSHSRHIHGMPLGMVLNHVHSGPNPLNQQEQEYWQKLCALGMQDGVLAFDPKHLVYFGVRSTELSERNVIKECAIPLFSVDAIRADMKGVLEQSQALLKGVDILYLSLDVDILDGKLFSSTGVRENNGLQPSELLALLEGLLQTFKTRLAAAEITEYNPELYTGEGEDEKVVLKLAQSVLNHFNKEFA</sequence>
<evidence type="ECO:0000256" key="8">
    <source>
        <dbReference type="NCBIfam" id="TIGR01229"/>
    </source>
</evidence>
<keyword evidence="7 10" id="KW-0464">Manganese</keyword>
<keyword evidence="4 10" id="KW-0056">Arginine metabolism</keyword>
<evidence type="ECO:0000256" key="4">
    <source>
        <dbReference type="ARBA" id="ARBA00022503"/>
    </source>
</evidence>
<keyword evidence="5 10" id="KW-0479">Metal-binding</keyword>
<comment type="pathway">
    <text evidence="1">Nitrogen metabolism; urea cycle; L-ornithine and urea from L-arginine: step 1/1.</text>
</comment>
<reference evidence="11 12" key="1">
    <citation type="journal article" date="2011" name="Vet. Res.">
        <title>Genome sequence of Helicobacter suis supports its role in gastric pathology.</title>
        <authorList>
            <person name="Vermoote M."/>
            <person name="Vandekerckhove T.T."/>
            <person name="Flahou B."/>
            <person name="Pasmans F."/>
            <person name="Smet A."/>
            <person name="De Groote D."/>
            <person name="Van Criekinge W."/>
            <person name="Ducatelle R."/>
            <person name="Haesebrouck F."/>
        </authorList>
    </citation>
    <scope>NUCLEOTIDE SEQUENCE [LARGE SCALE GENOMIC DNA]</scope>
    <source>
        <strain evidence="11 12">HS5</strain>
    </source>
</reference>
<evidence type="ECO:0000256" key="7">
    <source>
        <dbReference type="ARBA" id="ARBA00023211"/>
    </source>
</evidence>
<evidence type="ECO:0000313" key="11">
    <source>
        <dbReference type="EMBL" id="EFX41486.1"/>
    </source>
</evidence>
<dbReference type="InterPro" id="IPR014033">
    <property type="entry name" value="Arginase"/>
</dbReference>
<accession>E7G549</accession>
<evidence type="ECO:0000256" key="10">
    <source>
        <dbReference type="RuleBase" id="RU361159"/>
    </source>
</evidence>
<dbReference type="InterPro" id="IPR006035">
    <property type="entry name" value="Ureohydrolase"/>
</dbReference>
<evidence type="ECO:0000256" key="3">
    <source>
        <dbReference type="ARBA" id="ARBA00018123"/>
    </source>
</evidence>
<dbReference type="PROSITE" id="PS51409">
    <property type="entry name" value="ARGINASE_2"/>
    <property type="match status" value="1"/>
</dbReference>
<dbReference type="Pfam" id="PF00491">
    <property type="entry name" value="Arginase"/>
    <property type="match status" value="1"/>
</dbReference>
<dbReference type="PRINTS" id="PR00116">
    <property type="entry name" value="ARGINASE"/>
</dbReference>
<evidence type="ECO:0000256" key="1">
    <source>
        <dbReference type="ARBA" id="ARBA00005098"/>
    </source>
</evidence>
<dbReference type="GO" id="GO:0030145">
    <property type="term" value="F:manganese ion binding"/>
    <property type="evidence" value="ECO:0007669"/>
    <property type="project" value="TreeGrafter"/>
</dbReference>
<comment type="similarity">
    <text evidence="9 10">Belongs to the arginase family.</text>
</comment>